<comment type="subcellular location">
    <subcellularLocation>
        <location evidence="1 8">Nucleus</location>
    </subcellularLocation>
</comment>
<keyword evidence="12" id="KW-1185">Reference proteome</keyword>
<dbReference type="GO" id="GO:0003887">
    <property type="term" value="F:DNA-directed DNA polymerase activity"/>
    <property type="evidence" value="ECO:0007669"/>
    <property type="project" value="UniProtKB-EC"/>
</dbReference>
<dbReference type="Ensembl" id="ENSCABT00000027679.1">
    <property type="protein sequence ID" value="ENSCABP00000025254.1"/>
    <property type="gene ID" value="ENSCABG00000018583.1"/>
</dbReference>
<keyword evidence="3" id="KW-0805">Transcription regulation</keyword>
<dbReference type="PROSITE" id="PS00346">
    <property type="entry name" value="ETS_DOMAIN_2"/>
    <property type="match status" value="1"/>
</dbReference>
<evidence type="ECO:0000256" key="6">
    <source>
        <dbReference type="ARBA" id="ARBA00023242"/>
    </source>
</evidence>
<evidence type="ECO:0000256" key="3">
    <source>
        <dbReference type="ARBA" id="ARBA00023015"/>
    </source>
</evidence>
<dbReference type="SUPFAM" id="SSF46785">
    <property type="entry name" value="Winged helix' DNA-binding domain"/>
    <property type="match status" value="1"/>
</dbReference>
<comment type="catalytic activity">
    <reaction evidence="7">
        <text>DNA(n) + a 2'-deoxyribonucleoside 5'-triphosphate = DNA(n+1) + diphosphate</text>
        <dbReference type="Rhea" id="RHEA:22508"/>
        <dbReference type="Rhea" id="RHEA-COMP:17339"/>
        <dbReference type="Rhea" id="RHEA-COMP:17340"/>
        <dbReference type="ChEBI" id="CHEBI:33019"/>
        <dbReference type="ChEBI" id="CHEBI:61560"/>
        <dbReference type="ChEBI" id="CHEBI:173112"/>
        <dbReference type="EC" id="2.7.7.7"/>
    </reaction>
</comment>
<dbReference type="InterPro" id="IPR025687">
    <property type="entry name" value="Znf-C4pol"/>
</dbReference>
<dbReference type="PROSITE" id="PS00345">
    <property type="entry name" value="ETS_DOMAIN_1"/>
    <property type="match status" value="1"/>
</dbReference>
<dbReference type="InterPro" id="IPR036390">
    <property type="entry name" value="WH_DNA-bd_sf"/>
</dbReference>
<feature type="domain" description="ETS" evidence="10">
    <location>
        <begin position="249"/>
        <end position="332"/>
    </location>
</feature>
<protein>
    <submittedName>
        <fullName evidence="11">Spi-B transcription factor</fullName>
    </submittedName>
</protein>
<comment type="similarity">
    <text evidence="2 8">Belongs to the ETS family.</text>
</comment>
<dbReference type="GO" id="GO:0005634">
    <property type="term" value="C:nucleus"/>
    <property type="evidence" value="ECO:0007669"/>
    <property type="project" value="UniProtKB-SubCell"/>
</dbReference>
<sequence length="345" mass="37932">GEGWAESVLLWEHTRCKTVLTSRVGGLMAFATKRSTCLGCRASLPHHGAVCKFCVGHQSELYQKEISHLSALEEKFSRLWTQCQRCQGSLHEDVLCTRYGPPYPEGSLYDLDSCKQTPSFPHYLIDAEGPTGETPPISHLLTLPPGAPRISPSASQSPLAGRGQGLRASPVTSRHVPRAGPVNPFSCSLQPCAPYGACPPSGALASPPVSEDEEFPLENPALEVSDSDSDENLSAEGSPGYEAGSRRKLRLYQFLLDLLRRGAMRECVWWVEREAGVFQFSSKHKELLAHRWGQQKGNRKAMTYQKMARALRNYGKTGEIRKVKKKLTYQFGQALLGQPGANAPL</sequence>
<evidence type="ECO:0000256" key="9">
    <source>
        <dbReference type="SAM" id="MobiDB-lite"/>
    </source>
</evidence>
<evidence type="ECO:0000256" key="1">
    <source>
        <dbReference type="ARBA" id="ARBA00004123"/>
    </source>
</evidence>
<keyword evidence="5" id="KW-0804">Transcription</keyword>
<dbReference type="Gene3D" id="1.10.10.10">
    <property type="entry name" value="Winged helix-like DNA-binding domain superfamily/Winged helix DNA-binding domain"/>
    <property type="match status" value="1"/>
</dbReference>
<keyword evidence="6 8" id="KW-0539">Nucleus</keyword>
<evidence type="ECO:0000256" key="4">
    <source>
        <dbReference type="ARBA" id="ARBA00023125"/>
    </source>
</evidence>
<evidence type="ECO:0000256" key="8">
    <source>
        <dbReference type="RuleBase" id="RU004019"/>
    </source>
</evidence>
<evidence type="ECO:0000256" key="5">
    <source>
        <dbReference type="ARBA" id="ARBA00023163"/>
    </source>
</evidence>
<evidence type="ECO:0000256" key="7">
    <source>
        <dbReference type="ARBA" id="ARBA00049244"/>
    </source>
</evidence>
<dbReference type="Proteomes" id="UP000694404">
    <property type="component" value="Unplaced"/>
</dbReference>
<dbReference type="PRINTS" id="PR00454">
    <property type="entry name" value="ETSDOMAIN"/>
</dbReference>
<dbReference type="AlphaFoldDB" id="A0A8C0J0R2"/>
<dbReference type="Pfam" id="PF00178">
    <property type="entry name" value="Ets"/>
    <property type="match status" value="1"/>
</dbReference>
<evidence type="ECO:0000259" key="10">
    <source>
        <dbReference type="PROSITE" id="PS50061"/>
    </source>
</evidence>
<accession>A0A8C0J0R2</accession>
<reference evidence="11" key="2">
    <citation type="submission" date="2025-09" db="UniProtKB">
        <authorList>
            <consortium name="Ensembl"/>
        </authorList>
    </citation>
    <scope>IDENTIFICATION</scope>
</reference>
<dbReference type="InterPro" id="IPR000418">
    <property type="entry name" value="Ets_dom"/>
</dbReference>
<organism evidence="11 12">
    <name type="scientific">Chelonoidis abingdonii</name>
    <name type="common">Abingdon island giant tortoise</name>
    <name type="synonym">Testudo abingdonii</name>
    <dbReference type="NCBI Taxonomy" id="106734"/>
    <lineage>
        <taxon>Eukaryota</taxon>
        <taxon>Metazoa</taxon>
        <taxon>Chordata</taxon>
        <taxon>Craniata</taxon>
        <taxon>Vertebrata</taxon>
        <taxon>Euteleostomi</taxon>
        <taxon>Archelosauria</taxon>
        <taxon>Testudinata</taxon>
        <taxon>Testudines</taxon>
        <taxon>Cryptodira</taxon>
        <taxon>Durocryptodira</taxon>
        <taxon>Testudinoidea</taxon>
        <taxon>Testudinidae</taxon>
        <taxon>Chelonoidis</taxon>
    </lineage>
</organism>
<dbReference type="FunFam" id="1.10.10.10:FF:000250">
    <property type="entry name" value="transcription factor Spi-B isoform X1"/>
    <property type="match status" value="1"/>
</dbReference>
<gene>
    <name evidence="11" type="primary">SPIB</name>
</gene>
<keyword evidence="4 8" id="KW-0238">DNA-binding</keyword>
<evidence type="ECO:0000256" key="2">
    <source>
        <dbReference type="ARBA" id="ARBA00005562"/>
    </source>
</evidence>
<dbReference type="InterPro" id="IPR036388">
    <property type="entry name" value="WH-like_DNA-bd_sf"/>
</dbReference>
<evidence type="ECO:0000313" key="11">
    <source>
        <dbReference type="Ensembl" id="ENSCABP00000025254.1"/>
    </source>
</evidence>
<dbReference type="GeneTree" id="ENSGT00940000162754"/>
<proteinExistence type="inferred from homology"/>
<name>A0A8C0J0R2_CHEAB</name>
<dbReference type="InterPro" id="IPR046328">
    <property type="entry name" value="ETS_fam"/>
</dbReference>
<dbReference type="PANTHER" id="PTHR11849">
    <property type="entry name" value="ETS"/>
    <property type="match status" value="1"/>
</dbReference>
<evidence type="ECO:0000313" key="12">
    <source>
        <dbReference type="Proteomes" id="UP000694404"/>
    </source>
</evidence>
<dbReference type="GO" id="GO:0001228">
    <property type="term" value="F:DNA-binding transcription activator activity, RNA polymerase II-specific"/>
    <property type="evidence" value="ECO:0007669"/>
    <property type="project" value="Ensembl"/>
</dbReference>
<feature type="region of interest" description="Disordered" evidence="9">
    <location>
        <begin position="222"/>
        <end position="242"/>
    </location>
</feature>
<feature type="region of interest" description="Disordered" evidence="9">
    <location>
        <begin position="147"/>
        <end position="177"/>
    </location>
</feature>
<dbReference type="GO" id="GO:0030225">
    <property type="term" value="P:macrophage differentiation"/>
    <property type="evidence" value="ECO:0007669"/>
    <property type="project" value="Ensembl"/>
</dbReference>
<reference evidence="11" key="1">
    <citation type="submission" date="2025-08" db="UniProtKB">
        <authorList>
            <consortium name="Ensembl"/>
        </authorList>
    </citation>
    <scope>IDENTIFICATION</scope>
</reference>
<dbReference type="GO" id="GO:0000978">
    <property type="term" value="F:RNA polymerase II cis-regulatory region sequence-specific DNA binding"/>
    <property type="evidence" value="ECO:0007669"/>
    <property type="project" value="Ensembl"/>
</dbReference>
<dbReference type="SMART" id="SM00413">
    <property type="entry name" value="ETS"/>
    <property type="match status" value="1"/>
</dbReference>
<dbReference type="PROSITE" id="PS50061">
    <property type="entry name" value="ETS_DOMAIN_3"/>
    <property type="match status" value="1"/>
</dbReference>
<dbReference type="Pfam" id="PF14260">
    <property type="entry name" value="zf-C4pol"/>
    <property type="match status" value="1"/>
</dbReference>
<dbReference type="PANTHER" id="PTHR11849:SF174">
    <property type="entry name" value="TRANSCRIPTION FACTOR SPI-B"/>
    <property type="match status" value="1"/>
</dbReference>